<reference evidence="2 3" key="1">
    <citation type="submission" date="2019-02" db="EMBL/GenBank/DDBJ databases">
        <title>The genomic architecture of introgression among sibling species of bacteria.</title>
        <authorList>
            <person name="Cavassim M.I.A."/>
            <person name="Moeskjaer S."/>
            <person name="Moslemi C."/>
            <person name="Fields B."/>
            <person name="Bachmann A."/>
            <person name="Vilhjalmsson B."/>
            <person name="Schierup M.H."/>
            <person name="Young J.P.W."/>
            <person name="Andersen S.U."/>
        </authorList>
    </citation>
    <scope>NUCLEOTIDE SEQUENCE [LARGE SCALE GENOMIC DNA]</scope>
    <source>
        <strain evidence="2 3">SM42</strain>
    </source>
</reference>
<protein>
    <submittedName>
        <fullName evidence="2">HNH endonuclease</fullName>
    </submittedName>
</protein>
<organism evidence="2 3">
    <name type="scientific">Rhizobium ruizarguesonis</name>
    <dbReference type="NCBI Taxonomy" id="2081791"/>
    <lineage>
        <taxon>Bacteria</taxon>
        <taxon>Pseudomonadati</taxon>
        <taxon>Pseudomonadota</taxon>
        <taxon>Alphaproteobacteria</taxon>
        <taxon>Hyphomicrobiales</taxon>
        <taxon>Rhizobiaceae</taxon>
        <taxon>Rhizobium/Agrobacterium group</taxon>
        <taxon>Rhizobium</taxon>
    </lineage>
</organism>
<feature type="domain" description="HNH" evidence="1">
    <location>
        <begin position="177"/>
        <end position="233"/>
    </location>
</feature>
<dbReference type="InterPro" id="IPR003615">
    <property type="entry name" value="HNH_nuc"/>
</dbReference>
<keyword evidence="2" id="KW-0378">Hydrolase</keyword>
<keyword evidence="2" id="KW-0255">Endonuclease</keyword>
<gene>
    <name evidence="2" type="ORF">ELG94_34965</name>
</gene>
<evidence type="ECO:0000259" key="1">
    <source>
        <dbReference type="Pfam" id="PF01844"/>
    </source>
</evidence>
<evidence type="ECO:0000313" key="2">
    <source>
        <dbReference type="EMBL" id="TBF02133.1"/>
    </source>
</evidence>
<dbReference type="AlphaFoldDB" id="A0AAE8TYU5"/>
<dbReference type="GO" id="GO:0008270">
    <property type="term" value="F:zinc ion binding"/>
    <property type="evidence" value="ECO:0007669"/>
    <property type="project" value="InterPro"/>
</dbReference>
<proteinExistence type="predicted"/>
<accession>A0AAE8TYU5</accession>
<comment type="caution">
    <text evidence="2">The sequence shown here is derived from an EMBL/GenBank/DDBJ whole genome shotgun (WGS) entry which is preliminary data.</text>
</comment>
<keyword evidence="2" id="KW-0540">Nuclease</keyword>
<dbReference type="EMBL" id="SIKX01000006">
    <property type="protein sequence ID" value="TBF02133.1"/>
    <property type="molecule type" value="Genomic_DNA"/>
</dbReference>
<dbReference type="Proteomes" id="UP000291892">
    <property type="component" value="Unassembled WGS sequence"/>
</dbReference>
<dbReference type="Gene3D" id="1.10.30.50">
    <property type="match status" value="1"/>
</dbReference>
<dbReference type="CDD" id="cd00085">
    <property type="entry name" value="HNHc"/>
    <property type="match status" value="1"/>
</dbReference>
<dbReference type="GO" id="GO:0004519">
    <property type="term" value="F:endonuclease activity"/>
    <property type="evidence" value="ECO:0007669"/>
    <property type="project" value="UniProtKB-KW"/>
</dbReference>
<dbReference type="GO" id="GO:0003676">
    <property type="term" value="F:nucleic acid binding"/>
    <property type="evidence" value="ECO:0007669"/>
    <property type="project" value="InterPro"/>
</dbReference>
<sequence length="255" mass="29297">MNRKAFIQSHGAECRNWNWSWSFINEAERFIIFGMWQDAETKKLGLILHKGWEISAKGRKNNGYGQAIEHIRLIEEEGYQLKTFPMIGEPRNPEEGELSASKIIEFTPELSDARLIELPDGWYASHTDDNFETIAEVVMGNEEAEFWEGAAFRVHVNAYERNAEARKKCLQHFGFRCRACDIDFGEKYGVLGQGYIHVHHIKPIHQCGGAYKVDPIKDLVPVCANCHAMIHRRADPLTVDDIRAMLIRPRQKSIS</sequence>
<dbReference type="InterPro" id="IPR002711">
    <property type="entry name" value="HNH"/>
</dbReference>
<dbReference type="RefSeq" id="WP_130776044.1">
    <property type="nucleotide sequence ID" value="NZ_SIKX01000006.1"/>
</dbReference>
<dbReference type="Pfam" id="PF01844">
    <property type="entry name" value="HNH"/>
    <property type="match status" value="1"/>
</dbReference>
<name>A0AAE8TYU5_9HYPH</name>
<evidence type="ECO:0000313" key="3">
    <source>
        <dbReference type="Proteomes" id="UP000291892"/>
    </source>
</evidence>